<dbReference type="InterPro" id="IPR020562">
    <property type="entry name" value="PRibGlycinamide_synth_N"/>
</dbReference>
<evidence type="ECO:0000256" key="3">
    <source>
        <dbReference type="ARBA" id="ARBA00005174"/>
    </source>
</evidence>
<dbReference type="GO" id="GO:0046872">
    <property type="term" value="F:metal ion binding"/>
    <property type="evidence" value="ECO:0007669"/>
    <property type="project" value="UniProtKB-KW"/>
</dbReference>
<keyword evidence="5 14" id="KW-0436">Ligase</keyword>
<dbReference type="GO" id="GO:0005524">
    <property type="term" value="F:ATP binding"/>
    <property type="evidence" value="ECO:0007669"/>
    <property type="project" value="UniProtKB-UniRule"/>
</dbReference>
<dbReference type="InterPro" id="IPR020559">
    <property type="entry name" value="PRibGlycinamide_synth_CS"/>
</dbReference>
<evidence type="ECO:0000256" key="1">
    <source>
        <dbReference type="ARBA" id="ARBA00001936"/>
    </source>
</evidence>
<dbReference type="SUPFAM" id="SSF56059">
    <property type="entry name" value="Glutathione synthetase ATP-binding domain-like"/>
    <property type="match status" value="1"/>
</dbReference>
<dbReference type="UniPathway" id="UPA00074">
    <property type="reaction ID" value="UER00125"/>
</dbReference>
<comment type="cofactor">
    <cofactor evidence="2">
        <name>Mg(2+)</name>
        <dbReference type="ChEBI" id="CHEBI:18420"/>
    </cofactor>
</comment>
<dbReference type="GO" id="GO:0009113">
    <property type="term" value="P:purine nucleobase biosynthetic process"/>
    <property type="evidence" value="ECO:0007669"/>
    <property type="project" value="InterPro"/>
</dbReference>
<evidence type="ECO:0000256" key="5">
    <source>
        <dbReference type="ARBA" id="ARBA00022598"/>
    </source>
</evidence>
<dbReference type="GO" id="GO:0004637">
    <property type="term" value="F:phosphoribosylamine-glycine ligase activity"/>
    <property type="evidence" value="ECO:0007669"/>
    <property type="project" value="UniProtKB-UniRule"/>
</dbReference>
<dbReference type="InterPro" id="IPR013815">
    <property type="entry name" value="ATP_grasp_subdomain_1"/>
</dbReference>
<dbReference type="InterPro" id="IPR020560">
    <property type="entry name" value="PRibGlycinamide_synth_C-dom"/>
</dbReference>
<keyword evidence="6" id="KW-0479">Metal-binding</keyword>
<dbReference type="InterPro" id="IPR011761">
    <property type="entry name" value="ATP-grasp"/>
</dbReference>
<keyword evidence="7 15" id="KW-0547">Nucleotide-binding</keyword>
<dbReference type="PATRIC" id="fig|54005.3.peg.801"/>
<dbReference type="InterPro" id="IPR011054">
    <property type="entry name" value="Rudment_hybrid_motif"/>
</dbReference>
<dbReference type="FunFam" id="3.90.600.10:FF:000001">
    <property type="entry name" value="Trifunctional purine biosynthetic protein adenosine-3"/>
    <property type="match status" value="1"/>
</dbReference>
<dbReference type="Gene3D" id="3.40.50.20">
    <property type="match status" value="1"/>
</dbReference>
<dbReference type="PANTHER" id="PTHR43472">
    <property type="entry name" value="PHOSPHORIBOSYLAMINE--GLYCINE LIGASE"/>
    <property type="match status" value="1"/>
</dbReference>
<dbReference type="Gene3D" id="3.30.1490.20">
    <property type="entry name" value="ATP-grasp fold, A domain"/>
    <property type="match status" value="1"/>
</dbReference>
<evidence type="ECO:0000256" key="12">
    <source>
        <dbReference type="ARBA" id="ARBA00042242"/>
    </source>
</evidence>
<dbReference type="Pfam" id="PF01071">
    <property type="entry name" value="GARS_A"/>
    <property type="match status" value="1"/>
</dbReference>
<evidence type="ECO:0000256" key="7">
    <source>
        <dbReference type="ARBA" id="ARBA00022741"/>
    </source>
</evidence>
<dbReference type="PROSITE" id="PS50975">
    <property type="entry name" value="ATP_GRASP"/>
    <property type="match status" value="1"/>
</dbReference>
<dbReference type="Gene3D" id="3.30.470.20">
    <property type="entry name" value="ATP-grasp fold, B domain"/>
    <property type="match status" value="1"/>
</dbReference>
<gene>
    <name evidence="14" type="primary">purD</name>
    <name evidence="17" type="ORF">HMPREF3229_00813</name>
</gene>
<keyword evidence="9 15" id="KW-0067">ATP-binding</keyword>
<dbReference type="PROSITE" id="PS00184">
    <property type="entry name" value="GARS"/>
    <property type="match status" value="1"/>
</dbReference>
<dbReference type="InterPro" id="IPR000115">
    <property type="entry name" value="PRibGlycinamide_synth"/>
</dbReference>
<dbReference type="SUPFAM" id="SSF52440">
    <property type="entry name" value="PreATP-grasp domain"/>
    <property type="match status" value="1"/>
</dbReference>
<dbReference type="FunFam" id="3.40.50.20:FF:000006">
    <property type="entry name" value="Phosphoribosylamine--glycine ligase, chloroplastic"/>
    <property type="match status" value="1"/>
</dbReference>
<dbReference type="SMART" id="SM01210">
    <property type="entry name" value="GARS_C"/>
    <property type="match status" value="1"/>
</dbReference>
<protein>
    <recommendedName>
        <fullName evidence="4 14">Phosphoribosylamine--glycine ligase</fullName>
        <ecNumber evidence="4 14">6.3.4.13</ecNumber>
    </recommendedName>
    <alternativeName>
        <fullName evidence="14">GARS</fullName>
    </alternativeName>
    <alternativeName>
        <fullName evidence="12 14">Glycinamide ribonucleotide synthetase</fullName>
    </alternativeName>
    <alternativeName>
        <fullName evidence="13 14">Phosphoribosylglycinamide synthetase</fullName>
    </alternativeName>
</protein>
<comment type="pathway">
    <text evidence="3 14">Purine metabolism; IMP biosynthesis via de novo pathway; N(1)-(5-phospho-D-ribosyl)glycinamide from 5-phospho-alpha-D-ribose 1-diphosphate: step 2/2.</text>
</comment>
<evidence type="ECO:0000256" key="11">
    <source>
        <dbReference type="ARBA" id="ARBA00038345"/>
    </source>
</evidence>
<reference evidence="17 18" key="1">
    <citation type="submission" date="2016-01" db="EMBL/GenBank/DDBJ databases">
        <authorList>
            <person name="Oliw E.H."/>
        </authorList>
    </citation>
    <scope>NUCLEOTIDE SEQUENCE [LARGE SCALE GENOMIC DNA]</scope>
    <source>
        <strain evidence="17 18">CMW7756A</strain>
    </source>
</reference>
<dbReference type="AlphaFoldDB" id="A0A133PQ92"/>
<dbReference type="Pfam" id="PF02844">
    <property type="entry name" value="GARS_N"/>
    <property type="match status" value="1"/>
</dbReference>
<dbReference type="Pfam" id="PF02843">
    <property type="entry name" value="GARS_C"/>
    <property type="match status" value="1"/>
</dbReference>
<dbReference type="InterPro" id="IPR016185">
    <property type="entry name" value="PreATP-grasp_dom_sf"/>
</dbReference>
<dbReference type="Proteomes" id="UP000070174">
    <property type="component" value="Unassembled WGS sequence"/>
</dbReference>
<evidence type="ECO:0000256" key="8">
    <source>
        <dbReference type="ARBA" id="ARBA00022755"/>
    </source>
</evidence>
<keyword evidence="8 14" id="KW-0658">Purine biosynthesis</keyword>
<dbReference type="EC" id="6.3.4.13" evidence="4 14"/>
<comment type="caution">
    <text evidence="17">The sequence shown here is derived from an EMBL/GenBank/DDBJ whole genome shotgun (WGS) entry which is preliminary data.</text>
</comment>
<evidence type="ECO:0000256" key="15">
    <source>
        <dbReference type="PROSITE-ProRule" id="PRU00409"/>
    </source>
</evidence>
<dbReference type="GO" id="GO:0006189">
    <property type="term" value="P:'de novo' IMP biosynthetic process"/>
    <property type="evidence" value="ECO:0007669"/>
    <property type="project" value="UniProtKB-UniRule"/>
</dbReference>
<comment type="similarity">
    <text evidence="11 14">Belongs to the GARS family.</text>
</comment>
<evidence type="ECO:0000259" key="16">
    <source>
        <dbReference type="PROSITE" id="PS50975"/>
    </source>
</evidence>
<evidence type="ECO:0000313" key="17">
    <source>
        <dbReference type="EMBL" id="KXA30805.1"/>
    </source>
</evidence>
<feature type="domain" description="ATP-grasp" evidence="16">
    <location>
        <begin position="107"/>
        <end position="311"/>
    </location>
</feature>
<dbReference type="InterPro" id="IPR020561">
    <property type="entry name" value="PRibGlycinamid_synth_ATP-grasp"/>
</dbReference>
<dbReference type="SMART" id="SM01209">
    <property type="entry name" value="GARS_A"/>
    <property type="match status" value="1"/>
</dbReference>
<dbReference type="HAMAP" id="MF_00138">
    <property type="entry name" value="GARS"/>
    <property type="match status" value="1"/>
</dbReference>
<evidence type="ECO:0000256" key="14">
    <source>
        <dbReference type="HAMAP-Rule" id="MF_00138"/>
    </source>
</evidence>
<name>A0A133PQ92_9FIRM</name>
<proteinExistence type="inferred from homology"/>
<dbReference type="NCBIfam" id="TIGR00877">
    <property type="entry name" value="purD"/>
    <property type="match status" value="1"/>
</dbReference>
<dbReference type="InterPro" id="IPR037123">
    <property type="entry name" value="PRibGlycinamide_synth_C_sf"/>
</dbReference>
<evidence type="ECO:0000256" key="2">
    <source>
        <dbReference type="ARBA" id="ARBA00001946"/>
    </source>
</evidence>
<dbReference type="PANTHER" id="PTHR43472:SF1">
    <property type="entry name" value="PHOSPHORIBOSYLAMINE--GLYCINE LIGASE, CHLOROPLASTIC"/>
    <property type="match status" value="1"/>
</dbReference>
<dbReference type="SUPFAM" id="SSF51246">
    <property type="entry name" value="Rudiment single hybrid motif"/>
    <property type="match status" value="1"/>
</dbReference>
<comment type="cofactor">
    <cofactor evidence="1">
        <name>Mn(2+)</name>
        <dbReference type="ChEBI" id="CHEBI:29035"/>
    </cofactor>
</comment>
<evidence type="ECO:0000256" key="6">
    <source>
        <dbReference type="ARBA" id="ARBA00022723"/>
    </source>
</evidence>
<evidence type="ECO:0000256" key="9">
    <source>
        <dbReference type="ARBA" id="ARBA00022840"/>
    </source>
</evidence>
<dbReference type="EMBL" id="LRQE01000024">
    <property type="protein sequence ID" value="KXA30805.1"/>
    <property type="molecule type" value="Genomic_DNA"/>
</dbReference>
<evidence type="ECO:0000256" key="10">
    <source>
        <dbReference type="ARBA" id="ARBA00023211"/>
    </source>
</evidence>
<accession>A0A133PQ92</accession>
<evidence type="ECO:0000256" key="13">
    <source>
        <dbReference type="ARBA" id="ARBA00042864"/>
    </source>
</evidence>
<keyword evidence="10" id="KW-0464">Manganese</keyword>
<dbReference type="RefSeq" id="WP_060800008.1">
    <property type="nucleotide sequence ID" value="NZ_KQ957097.1"/>
</dbReference>
<evidence type="ECO:0000313" key="18">
    <source>
        <dbReference type="Proteomes" id="UP000070174"/>
    </source>
</evidence>
<comment type="catalytic activity">
    <reaction evidence="14">
        <text>5-phospho-beta-D-ribosylamine + glycine + ATP = N(1)-(5-phospho-beta-D-ribosyl)glycinamide + ADP + phosphate + H(+)</text>
        <dbReference type="Rhea" id="RHEA:17453"/>
        <dbReference type="ChEBI" id="CHEBI:15378"/>
        <dbReference type="ChEBI" id="CHEBI:30616"/>
        <dbReference type="ChEBI" id="CHEBI:43474"/>
        <dbReference type="ChEBI" id="CHEBI:57305"/>
        <dbReference type="ChEBI" id="CHEBI:58681"/>
        <dbReference type="ChEBI" id="CHEBI:143788"/>
        <dbReference type="ChEBI" id="CHEBI:456216"/>
        <dbReference type="EC" id="6.3.4.13"/>
    </reaction>
</comment>
<dbReference type="Gene3D" id="3.90.600.10">
    <property type="entry name" value="Phosphoribosylglycinamide synthetase, C-terminal domain"/>
    <property type="match status" value="1"/>
</dbReference>
<organism evidence="17">
    <name type="scientific">Peptoniphilus harei</name>
    <dbReference type="NCBI Taxonomy" id="54005"/>
    <lineage>
        <taxon>Bacteria</taxon>
        <taxon>Bacillati</taxon>
        <taxon>Bacillota</taxon>
        <taxon>Tissierellia</taxon>
        <taxon>Tissierellales</taxon>
        <taxon>Peptoniphilaceae</taxon>
        <taxon>Peptoniphilus</taxon>
    </lineage>
</organism>
<evidence type="ECO:0000256" key="4">
    <source>
        <dbReference type="ARBA" id="ARBA00013255"/>
    </source>
</evidence>
<sequence length="414" mass="46219">MKVLVIGNGGREHALAWKLKESKSVDKIYMARGNGGTEDFCENLDIDPTDIEKLLAFAVENEIDLTVVGPEDPLCAGIVDVFNEKGLRVFGPNKACARFEKSKEFTKIFLEKYSIPTAKYKSFESYEHAEKGLEEFSYPLVVKADGLCFGKGVIICQDRDEAVDALEKIFKDKIFGDQGNTVVIEEFLTGEEASVLCLVSNNKLFPLERAKDHKQIFDGDKGPNTGGVGTYSPVSASPKLEENLGKIYRQIEDGLNKEGLHYSGILFVGFMIEDDMPKVLEFNVRFGDPETEVLMPRLDVDLYELLNKTIDGKLKKDDIRWKDETCLTVIMCSGGYPGSYEKGKLIEGLDKVDKDIIVFHNGTKKTDGLYTNGGRVLSITALGKNLEEARKKAYDNVERISFEGAYYRKDIGSK</sequence>